<gene>
    <name evidence="1" type="ORF">HNY73_012996</name>
</gene>
<accession>A0A8T0EYC2</accession>
<keyword evidence="2" id="KW-1185">Reference proteome</keyword>
<evidence type="ECO:0000313" key="2">
    <source>
        <dbReference type="Proteomes" id="UP000807504"/>
    </source>
</evidence>
<name>A0A8T0EYC2_ARGBR</name>
<comment type="caution">
    <text evidence="1">The sequence shown here is derived from an EMBL/GenBank/DDBJ whole genome shotgun (WGS) entry which is preliminary data.</text>
</comment>
<reference evidence="1" key="2">
    <citation type="submission" date="2020-06" db="EMBL/GenBank/DDBJ databases">
        <authorList>
            <person name="Sheffer M."/>
        </authorList>
    </citation>
    <scope>NUCLEOTIDE SEQUENCE</scope>
</reference>
<dbReference type="AlphaFoldDB" id="A0A8T0EYC2"/>
<dbReference type="EMBL" id="JABXBU010001863">
    <property type="protein sequence ID" value="KAF8782751.1"/>
    <property type="molecule type" value="Genomic_DNA"/>
</dbReference>
<evidence type="ECO:0000313" key="1">
    <source>
        <dbReference type="EMBL" id="KAF8782751.1"/>
    </source>
</evidence>
<dbReference type="Proteomes" id="UP000807504">
    <property type="component" value="Unassembled WGS sequence"/>
</dbReference>
<sequence>MPCLTPRRSKQGKKIWRSSGPMYWIIPVRSTAGHKCIQVDTYDSDVIGGGSIMLKPLEERGRRNEALQKGGSNIRMCACNAI</sequence>
<organism evidence="1 2">
    <name type="scientific">Argiope bruennichi</name>
    <name type="common">Wasp spider</name>
    <name type="synonym">Aranea bruennichi</name>
    <dbReference type="NCBI Taxonomy" id="94029"/>
    <lineage>
        <taxon>Eukaryota</taxon>
        <taxon>Metazoa</taxon>
        <taxon>Ecdysozoa</taxon>
        <taxon>Arthropoda</taxon>
        <taxon>Chelicerata</taxon>
        <taxon>Arachnida</taxon>
        <taxon>Araneae</taxon>
        <taxon>Araneomorphae</taxon>
        <taxon>Entelegynae</taxon>
        <taxon>Araneoidea</taxon>
        <taxon>Araneidae</taxon>
        <taxon>Argiope</taxon>
    </lineage>
</organism>
<reference evidence="1" key="1">
    <citation type="journal article" date="2020" name="bioRxiv">
        <title>Chromosome-level reference genome of the European wasp spider Argiope bruennichi: a resource for studies on range expansion and evolutionary adaptation.</title>
        <authorList>
            <person name="Sheffer M.M."/>
            <person name="Hoppe A."/>
            <person name="Krehenwinkel H."/>
            <person name="Uhl G."/>
            <person name="Kuss A.W."/>
            <person name="Jensen L."/>
            <person name="Jensen C."/>
            <person name="Gillespie R.G."/>
            <person name="Hoff K.J."/>
            <person name="Prost S."/>
        </authorList>
    </citation>
    <scope>NUCLEOTIDE SEQUENCE</scope>
</reference>
<protein>
    <submittedName>
        <fullName evidence="1">Uncharacterized protein</fullName>
    </submittedName>
</protein>
<proteinExistence type="predicted"/>